<dbReference type="AlphaFoldDB" id="A0A9X2C2K7"/>
<name>A0A9X2C2K7_9BURK</name>
<gene>
    <name evidence="1" type="ORF">LPC04_23915</name>
</gene>
<dbReference type="EMBL" id="JAJLJH010000010">
    <property type="protein sequence ID" value="MCK9688771.1"/>
    <property type="molecule type" value="Genomic_DNA"/>
</dbReference>
<keyword evidence="2" id="KW-1185">Reference proteome</keyword>
<comment type="caution">
    <text evidence="1">The sequence shown here is derived from an EMBL/GenBank/DDBJ whole genome shotgun (WGS) entry which is preliminary data.</text>
</comment>
<accession>A0A9X2C2K7</accession>
<organism evidence="1 2">
    <name type="scientific">Scleromatobacter humisilvae</name>
    <dbReference type="NCBI Taxonomy" id="2897159"/>
    <lineage>
        <taxon>Bacteria</taxon>
        <taxon>Pseudomonadati</taxon>
        <taxon>Pseudomonadota</taxon>
        <taxon>Betaproteobacteria</taxon>
        <taxon>Burkholderiales</taxon>
        <taxon>Sphaerotilaceae</taxon>
        <taxon>Scleromatobacter</taxon>
    </lineage>
</organism>
<dbReference type="RefSeq" id="WP_275684817.1">
    <property type="nucleotide sequence ID" value="NZ_JAJLJH010000010.1"/>
</dbReference>
<protein>
    <submittedName>
        <fullName evidence="1">Uncharacterized protein</fullName>
    </submittedName>
</protein>
<evidence type="ECO:0000313" key="2">
    <source>
        <dbReference type="Proteomes" id="UP001139353"/>
    </source>
</evidence>
<reference evidence="1" key="1">
    <citation type="submission" date="2021-11" db="EMBL/GenBank/DDBJ databases">
        <title>BS-T2-15 a new species belonging to the Comamonadaceae family isolated from the soil of a French oak forest.</title>
        <authorList>
            <person name="Mieszkin S."/>
            <person name="Alain K."/>
        </authorList>
    </citation>
    <scope>NUCLEOTIDE SEQUENCE</scope>
    <source>
        <strain evidence="1">BS-T2-15</strain>
    </source>
</reference>
<evidence type="ECO:0000313" key="1">
    <source>
        <dbReference type="EMBL" id="MCK9688771.1"/>
    </source>
</evidence>
<sequence>MGERKADIWCPRCKWRPRPESRWMCTPSCGTVWHTFWTRGVCPGCAVKWPHTQCLACHEFSPHEAWYHYRDPQPGEEVSDPASLEAE</sequence>
<proteinExistence type="predicted"/>
<dbReference type="Proteomes" id="UP001139353">
    <property type="component" value="Unassembled WGS sequence"/>
</dbReference>